<dbReference type="SMART" id="SM00499">
    <property type="entry name" value="AAI"/>
    <property type="match status" value="1"/>
</dbReference>
<feature type="signal peptide" evidence="5">
    <location>
        <begin position="1"/>
        <end position="37"/>
    </location>
</feature>
<dbReference type="InterPro" id="IPR036312">
    <property type="entry name" value="Bifun_inhib/LTP/seed_sf"/>
</dbReference>
<evidence type="ECO:0000256" key="4">
    <source>
        <dbReference type="RuleBase" id="RU000628"/>
    </source>
</evidence>
<dbReference type="Gene3D" id="1.10.110.10">
    <property type="entry name" value="Plant lipid-transfer and hydrophobic proteins"/>
    <property type="match status" value="1"/>
</dbReference>
<dbReference type="OrthoDB" id="1890443at2759"/>
<evidence type="ECO:0000313" key="8">
    <source>
        <dbReference type="Proteomes" id="UP000030748"/>
    </source>
</evidence>
<dbReference type="InterPro" id="IPR000528">
    <property type="entry name" value="Plant_nsLTP"/>
</dbReference>
<evidence type="ECO:0000256" key="2">
    <source>
        <dbReference type="ARBA" id="ARBA00022448"/>
    </source>
</evidence>
<dbReference type="SUPFAM" id="SSF47699">
    <property type="entry name" value="Bifunctional inhibitor/lipid-transfer protein/seed storage 2S albumin"/>
    <property type="match status" value="1"/>
</dbReference>
<organism evidence="7 8">
    <name type="scientific">Erythranthe guttata</name>
    <name type="common">Yellow monkey flower</name>
    <name type="synonym">Mimulus guttatus</name>
    <dbReference type="NCBI Taxonomy" id="4155"/>
    <lineage>
        <taxon>Eukaryota</taxon>
        <taxon>Viridiplantae</taxon>
        <taxon>Streptophyta</taxon>
        <taxon>Embryophyta</taxon>
        <taxon>Tracheophyta</taxon>
        <taxon>Spermatophyta</taxon>
        <taxon>Magnoliopsida</taxon>
        <taxon>eudicotyledons</taxon>
        <taxon>Gunneridae</taxon>
        <taxon>Pentapetalae</taxon>
        <taxon>asterids</taxon>
        <taxon>lamiids</taxon>
        <taxon>Lamiales</taxon>
        <taxon>Phrymaceae</taxon>
        <taxon>Erythranthe</taxon>
    </lineage>
</organism>
<evidence type="ECO:0000259" key="6">
    <source>
        <dbReference type="SMART" id="SM00499"/>
    </source>
</evidence>
<dbReference type="EMBL" id="KI632175">
    <property type="protein sequence ID" value="EYU23196.1"/>
    <property type="molecule type" value="Genomic_DNA"/>
</dbReference>
<dbReference type="STRING" id="4155.A0A022Q5E2"/>
<evidence type="ECO:0000313" key="7">
    <source>
        <dbReference type="EMBL" id="EYU23196.1"/>
    </source>
</evidence>
<sequence length="130" mass="13658">MAAVSRSPLSLNKVGCALLMMICFLVIIITCPAEVESAAITCSAVVTRITSCIGYVQRGGAVTPACCDSLKLLNDEAKTTADLQAACRCLTALIPSVSPNPSLVNSLPDKCGIPFPYRYTPSLDCSTLTR</sequence>
<feature type="domain" description="Bifunctional inhibitor/plant lipid transfer protein/seed storage helical" evidence="6">
    <location>
        <begin position="42"/>
        <end position="125"/>
    </location>
</feature>
<keyword evidence="5" id="KW-0732">Signal</keyword>
<reference evidence="7 8" key="1">
    <citation type="journal article" date="2013" name="Proc. Natl. Acad. Sci. U.S.A.">
        <title>Fine-scale variation in meiotic recombination in Mimulus inferred from population shotgun sequencing.</title>
        <authorList>
            <person name="Hellsten U."/>
            <person name="Wright K.M."/>
            <person name="Jenkins J."/>
            <person name="Shu S."/>
            <person name="Yuan Y."/>
            <person name="Wessler S.R."/>
            <person name="Schmutz J."/>
            <person name="Willis J.H."/>
            <person name="Rokhsar D.S."/>
        </authorList>
    </citation>
    <scope>NUCLEOTIDE SEQUENCE [LARGE SCALE GENOMIC DNA]</scope>
    <source>
        <strain evidence="8">cv. DUN x IM62</strain>
    </source>
</reference>
<comment type="similarity">
    <text evidence="1 4">Belongs to the plant LTP family.</text>
</comment>
<dbReference type="OMA" id="FTIAPCL"/>
<dbReference type="GO" id="GO:0008289">
    <property type="term" value="F:lipid binding"/>
    <property type="evidence" value="ECO:0007669"/>
    <property type="project" value="UniProtKB-KW"/>
</dbReference>
<accession>A0A022Q5E2</accession>
<dbReference type="CDD" id="cd01960">
    <property type="entry name" value="nsLTP1"/>
    <property type="match status" value="1"/>
</dbReference>
<evidence type="ECO:0000256" key="5">
    <source>
        <dbReference type="SAM" id="SignalP"/>
    </source>
</evidence>
<keyword evidence="3 4" id="KW-0446">Lipid-binding</keyword>
<dbReference type="KEGG" id="egt:105973954"/>
<evidence type="ECO:0000256" key="1">
    <source>
        <dbReference type="ARBA" id="ARBA00009748"/>
    </source>
</evidence>
<dbReference type="PhylomeDB" id="A0A022Q5E2"/>
<dbReference type="GO" id="GO:0006869">
    <property type="term" value="P:lipid transport"/>
    <property type="evidence" value="ECO:0007669"/>
    <property type="project" value="InterPro"/>
</dbReference>
<evidence type="ECO:0000256" key="3">
    <source>
        <dbReference type="ARBA" id="ARBA00023121"/>
    </source>
</evidence>
<protein>
    <recommendedName>
        <fullName evidence="4">Non-specific lipid-transfer protein</fullName>
    </recommendedName>
</protein>
<dbReference type="PANTHER" id="PTHR33076">
    <property type="entry name" value="NON-SPECIFIC LIPID-TRANSFER PROTEIN 2-RELATED"/>
    <property type="match status" value="1"/>
</dbReference>
<dbReference type="PRINTS" id="PR00382">
    <property type="entry name" value="LIPIDTRNSFER"/>
</dbReference>
<comment type="function">
    <text evidence="4">Plant non-specific lipid-transfer proteins transfer phospholipids as well as galactolipids across membranes. May play a role in wax or cutin deposition in the cell walls of expanding epidermal cells and certain secretory tissues.</text>
</comment>
<keyword evidence="2 4" id="KW-0813">Transport</keyword>
<dbReference type="Pfam" id="PF00234">
    <property type="entry name" value="Tryp_alpha_amyl"/>
    <property type="match status" value="1"/>
</dbReference>
<gene>
    <name evidence="7" type="ORF">MIMGU_mgv1a016221mg</name>
</gene>
<name>A0A022Q5E2_ERYGU</name>
<dbReference type="Proteomes" id="UP000030748">
    <property type="component" value="Unassembled WGS sequence"/>
</dbReference>
<feature type="chain" id="PRO_5001503994" description="Non-specific lipid-transfer protein" evidence="5">
    <location>
        <begin position="38"/>
        <end position="130"/>
    </location>
</feature>
<dbReference type="InterPro" id="IPR016140">
    <property type="entry name" value="Bifunc_inhib/LTP/seed_store"/>
</dbReference>
<proteinExistence type="inferred from homology"/>
<dbReference type="AlphaFoldDB" id="A0A022Q5E2"/>
<keyword evidence="8" id="KW-1185">Reference proteome</keyword>